<name>A0A845L646_9FIRM</name>
<proteinExistence type="predicted"/>
<dbReference type="RefSeq" id="WP_161253765.1">
    <property type="nucleotide sequence ID" value="NZ_WXEY01000001.1"/>
</dbReference>
<evidence type="ECO:0000313" key="1">
    <source>
        <dbReference type="EMBL" id="MZP28401.1"/>
    </source>
</evidence>
<organism evidence="1 2">
    <name type="scientific">Heliomicrobium undosum</name>
    <dbReference type="NCBI Taxonomy" id="121734"/>
    <lineage>
        <taxon>Bacteria</taxon>
        <taxon>Bacillati</taxon>
        <taxon>Bacillota</taxon>
        <taxon>Clostridia</taxon>
        <taxon>Eubacteriales</taxon>
        <taxon>Heliobacteriaceae</taxon>
        <taxon>Heliomicrobium</taxon>
    </lineage>
</organism>
<accession>A0A845L646</accession>
<dbReference type="Proteomes" id="UP000463470">
    <property type="component" value="Unassembled WGS sequence"/>
</dbReference>
<sequence>MAKMTLLLLFPLDGSAGAGKAFFRETGPGEVQITLLPGEGWPKGRLRLLLSPCSEALREKLVHLGRIVDGHLLAAWEPELGPPFRTRRLKSFPMQQPFSLIAVLDENDGPARLFHGRRSTAAENPRSALPVERG</sequence>
<keyword evidence="2" id="KW-1185">Reference proteome</keyword>
<comment type="caution">
    <text evidence="1">The sequence shown here is derived from an EMBL/GenBank/DDBJ whole genome shotgun (WGS) entry which is preliminary data.</text>
</comment>
<gene>
    <name evidence="1" type="ORF">GTO91_01520</name>
</gene>
<dbReference type="OrthoDB" id="9837188at2"/>
<protein>
    <submittedName>
        <fullName evidence="1">Uncharacterized protein</fullName>
    </submittedName>
</protein>
<reference evidence="1 2" key="1">
    <citation type="submission" date="2020-01" db="EMBL/GenBank/DDBJ databases">
        <title>Whole-genome sequence of Heliobacterium undosum DSM 13378.</title>
        <authorList>
            <person name="Kyndt J.A."/>
            <person name="Meyer T.E."/>
        </authorList>
    </citation>
    <scope>NUCLEOTIDE SEQUENCE [LARGE SCALE GENOMIC DNA]</scope>
    <source>
        <strain evidence="1 2">DSM 13378</strain>
    </source>
</reference>
<dbReference type="AlphaFoldDB" id="A0A845L646"/>
<evidence type="ECO:0000313" key="2">
    <source>
        <dbReference type="Proteomes" id="UP000463470"/>
    </source>
</evidence>
<dbReference type="EMBL" id="WXEY01000001">
    <property type="protein sequence ID" value="MZP28401.1"/>
    <property type="molecule type" value="Genomic_DNA"/>
</dbReference>